<proteinExistence type="predicted"/>
<feature type="region of interest" description="Disordered" evidence="1">
    <location>
        <begin position="53"/>
        <end position="118"/>
    </location>
</feature>
<evidence type="ECO:0000256" key="1">
    <source>
        <dbReference type="SAM" id="MobiDB-lite"/>
    </source>
</evidence>
<feature type="compositionally biased region" description="Low complexity" evidence="1">
    <location>
        <begin position="72"/>
        <end position="89"/>
    </location>
</feature>
<accession>A0AAX1JGF8</accession>
<organism evidence="3 5">
    <name type="scientific">Mycobacterium kubicae</name>
    <dbReference type="NCBI Taxonomy" id="120959"/>
    <lineage>
        <taxon>Bacteria</taxon>
        <taxon>Bacillati</taxon>
        <taxon>Actinomycetota</taxon>
        <taxon>Actinomycetes</taxon>
        <taxon>Mycobacteriales</taxon>
        <taxon>Mycobacteriaceae</taxon>
        <taxon>Mycobacterium</taxon>
        <taxon>Mycobacterium simiae complex</taxon>
    </lineage>
</organism>
<dbReference type="EMBL" id="BLKU01000003">
    <property type="protein sequence ID" value="GFG65175.1"/>
    <property type="molecule type" value="Genomic_DNA"/>
</dbReference>
<protein>
    <submittedName>
        <fullName evidence="3">Uncharacterized protein</fullName>
    </submittedName>
</protein>
<name>A0AAX1JGF8_9MYCO</name>
<reference evidence="2 4" key="1">
    <citation type="journal article" date="2019" name="Emerg. Microbes Infect.">
        <title>Comprehensive subspecies identification of 175 nontuberculous mycobacteria species based on 7547 genomic profiles.</title>
        <authorList>
            <person name="Matsumoto Y."/>
            <person name="Kinjo T."/>
            <person name="Motooka D."/>
            <person name="Nabeya D."/>
            <person name="Jung N."/>
            <person name="Uechi K."/>
            <person name="Horii T."/>
            <person name="Iida T."/>
            <person name="Fujita J."/>
            <person name="Nakamura S."/>
        </authorList>
    </citation>
    <scope>NUCLEOTIDE SEQUENCE [LARGE SCALE GENOMIC DNA]</scope>
    <source>
        <strain evidence="2 4">JCM 13573</strain>
    </source>
</reference>
<keyword evidence="4" id="KW-1185">Reference proteome</keyword>
<evidence type="ECO:0000313" key="5">
    <source>
        <dbReference type="Proteomes" id="UP000663583"/>
    </source>
</evidence>
<reference evidence="2" key="2">
    <citation type="submission" date="2020-02" db="EMBL/GenBank/DDBJ databases">
        <authorList>
            <person name="Matsumoto Y."/>
            <person name="Kinjo T."/>
            <person name="Motooka D."/>
            <person name="Nabeya D."/>
            <person name="Jung N."/>
            <person name="Uechi K."/>
            <person name="Horii T."/>
            <person name="Iida T."/>
            <person name="Fujita J."/>
            <person name="Nakamura S."/>
        </authorList>
    </citation>
    <scope>NUCLEOTIDE SEQUENCE</scope>
    <source>
        <strain evidence="2">JCM 13573</strain>
    </source>
</reference>
<evidence type="ECO:0000313" key="3">
    <source>
        <dbReference type="EMBL" id="QPI40423.1"/>
    </source>
</evidence>
<dbReference type="RefSeq" id="WP_131811324.1">
    <property type="nucleotide sequence ID" value="NZ_BLKU01000003.1"/>
</dbReference>
<evidence type="ECO:0000313" key="4">
    <source>
        <dbReference type="Proteomes" id="UP000465306"/>
    </source>
</evidence>
<dbReference type="EMBL" id="CP065047">
    <property type="protein sequence ID" value="QPI40423.1"/>
    <property type="molecule type" value="Genomic_DNA"/>
</dbReference>
<dbReference type="Proteomes" id="UP000663583">
    <property type="component" value="Chromosome"/>
</dbReference>
<dbReference type="KEGG" id="mku:I2456_13910"/>
<feature type="compositionally biased region" description="Low complexity" evidence="1">
    <location>
        <begin position="96"/>
        <end position="118"/>
    </location>
</feature>
<dbReference type="AlphaFoldDB" id="A0AAX1JGF8"/>
<sequence length="118" mass="12556">MSTQSLRDHARRFDLTHLLLAAIAAATLIALCHGTHAGSTAVQAVRLTDTTISQAPPNLLGGGLATDDGDDQAQQQAQIALEQMQQAEQQAEEQNELATQEAQQAEQQGLEVEQQAGQ</sequence>
<reference evidence="3" key="3">
    <citation type="submission" date="2020-11" db="EMBL/GenBank/DDBJ databases">
        <title>Intraspecies plasmid and genomic variation of Mycobacterium kubicae revealed by the complete genome sequences of two clinical isolates.</title>
        <authorList>
            <person name="Hendrix J.R."/>
            <person name="Epperson L.E."/>
            <person name="Honda J.R."/>
            <person name="Strong M."/>
        </authorList>
    </citation>
    <scope>NUCLEOTIDE SEQUENCE</scope>
    <source>
        <strain evidence="3">JCM 13573</strain>
    </source>
</reference>
<evidence type="ECO:0000313" key="2">
    <source>
        <dbReference type="EMBL" id="GFG65175.1"/>
    </source>
</evidence>
<gene>
    <name evidence="3" type="ORF">I2456_13910</name>
    <name evidence="2" type="ORF">MKUB_26650</name>
</gene>
<dbReference type="Proteomes" id="UP000465306">
    <property type="component" value="Unassembled WGS sequence"/>
</dbReference>